<evidence type="ECO:0000256" key="2">
    <source>
        <dbReference type="ARBA" id="ARBA00022485"/>
    </source>
</evidence>
<dbReference type="SUPFAM" id="SSF56014">
    <property type="entry name" value="Nitrite and sulphite reductase 4Fe-4S domain-like"/>
    <property type="match status" value="2"/>
</dbReference>
<dbReference type="AlphaFoldDB" id="E6QHF6"/>
<dbReference type="InterPro" id="IPR045854">
    <property type="entry name" value="NO2/SO3_Rdtase_4Fe4S_sf"/>
</dbReference>
<evidence type="ECO:0000256" key="1">
    <source>
        <dbReference type="ARBA" id="ARBA00010429"/>
    </source>
</evidence>
<sequence length="598" mass="65588">MRMATISLSNSTIYNPTFTEEQKQYLQGFFAGVQQRGLIPFAGHLADGRVTNDPSTGAQNLAAEASEPLYFGTPISELCREEMWKYEQNGLDVWDKLLAHASEDRVPAPDDLFRFKFHGLFYVAPAQDSFMLRLRAPGGVLTSAQMRGLAEIAEDWGAGRCDLTTRANLQIRELQPRNIVHVLNKIESLGMTSRGSGADNIRNITASPLSGLDPTELLDVQPLATALQHYISNSRDIYGLPRKFNVAFDNGGAISVVADTNDIGFVAVKVGEDRDVPAGIYFRVLLCGITGHRQFAVDCGILLRPDQAVAVAVAMIRVFNANGDRTDRKKARLKYLVDKWGIPKFLEETEKLLAFPLIYLGTDQSEPRRPIDRAGHIGVHAQAQPGLFSVGVVVPVGRLPVAQMRTLARIADEYGSGEFRLTVWQNLIVPNIPAEKLDAAKQALLDIGLRFTAGHILSGTVACTGNQGCRFAVTDTKTHAITLANFLDEHFKIDQPINLHVTGCNNSCAQHYIGDIGLMGVKVSGEEGYQVVLGGGADADEGLARELIPAIKFSELTPVMLNLFAAYTARRSSDESFLHFTRRHTIDKLRKFCALEPV</sequence>
<keyword evidence="5" id="KW-0560">Oxidoreductase</keyword>
<dbReference type="PROSITE" id="PS00365">
    <property type="entry name" value="NIR_SIR"/>
    <property type="match status" value="1"/>
</dbReference>
<evidence type="ECO:0000259" key="8">
    <source>
        <dbReference type="Pfam" id="PF01077"/>
    </source>
</evidence>
<proteinExistence type="inferred from homology"/>
<feature type="domain" description="Nitrite/Sulfite reductase ferredoxin-like" evidence="9">
    <location>
        <begin position="380"/>
        <end position="445"/>
    </location>
</feature>
<dbReference type="InterPro" id="IPR006066">
    <property type="entry name" value="NO2/SO3_Rdtase_FeS/sirohaem_BS"/>
</dbReference>
<evidence type="ECO:0000256" key="5">
    <source>
        <dbReference type="ARBA" id="ARBA00023002"/>
    </source>
</evidence>
<protein>
    <submittedName>
        <fullName evidence="10">Nitrite and sulfite reductase</fullName>
    </submittedName>
</protein>
<evidence type="ECO:0000259" key="9">
    <source>
        <dbReference type="Pfam" id="PF03460"/>
    </source>
</evidence>
<keyword evidence="7" id="KW-0411">Iron-sulfur</keyword>
<dbReference type="InterPro" id="IPR036136">
    <property type="entry name" value="Nit/Sulf_reduc_fer-like_dom_sf"/>
</dbReference>
<feature type="domain" description="Nitrite/Sulfite reductase ferredoxin-like" evidence="9">
    <location>
        <begin position="128"/>
        <end position="187"/>
    </location>
</feature>
<evidence type="ECO:0000256" key="6">
    <source>
        <dbReference type="ARBA" id="ARBA00023004"/>
    </source>
</evidence>
<dbReference type="NCBIfam" id="TIGR02435">
    <property type="entry name" value="CobG"/>
    <property type="match status" value="1"/>
</dbReference>
<evidence type="ECO:0000256" key="4">
    <source>
        <dbReference type="ARBA" id="ARBA00022723"/>
    </source>
</evidence>
<comment type="caution">
    <text evidence="10">The sequence shown here is derived from an EMBL/GenBank/DDBJ whole genome shotgun (WGS) entry which is preliminary data.</text>
</comment>
<keyword evidence="2" id="KW-0004">4Fe-4S</keyword>
<dbReference type="Pfam" id="PF03460">
    <property type="entry name" value="NIR_SIR_ferr"/>
    <property type="match status" value="2"/>
</dbReference>
<organism evidence="10">
    <name type="scientific">mine drainage metagenome</name>
    <dbReference type="NCBI Taxonomy" id="410659"/>
    <lineage>
        <taxon>unclassified sequences</taxon>
        <taxon>metagenomes</taxon>
        <taxon>ecological metagenomes</taxon>
    </lineage>
</organism>
<dbReference type="EMBL" id="CABQ01000006">
    <property type="protein sequence ID" value="CBI06670.1"/>
    <property type="molecule type" value="Genomic_DNA"/>
</dbReference>
<dbReference type="Gene3D" id="3.90.480.10">
    <property type="entry name" value="Sulfite Reductase Hemoprotein,Domain 2"/>
    <property type="match status" value="1"/>
</dbReference>
<dbReference type="InterPro" id="IPR012798">
    <property type="entry name" value="Cbl_synth_CobG-like"/>
</dbReference>
<name>E6QHF6_9ZZZZ</name>
<evidence type="ECO:0000313" key="10">
    <source>
        <dbReference type="EMBL" id="CBI06670.1"/>
    </source>
</evidence>
<dbReference type="InterPro" id="IPR051329">
    <property type="entry name" value="NIR_SIR_4Fe-4S"/>
</dbReference>
<dbReference type="GO" id="GO:0046872">
    <property type="term" value="F:metal ion binding"/>
    <property type="evidence" value="ECO:0007669"/>
    <property type="project" value="UniProtKB-KW"/>
</dbReference>
<keyword evidence="3" id="KW-0349">Heme</keyword>
<dbReference type="GO" id="GO:0051539">
    <property type="term" value="F:4 iron, 4 sulfur cluster binding"/>
    <property type="evidence" value="ECO:0007669"/>
    <property type="project" value="UniProtKB-KW"/>
</dbReference>
<dbReference type="InterPro" id="IPR006067">
    <property type="entry name" value="NO2/SO3_Rdtase_4Fe4S_dom"/>
</dbReference>
<dbReference type="PRINTS" id="PR00397">
    <property type="entry name" value="SIROHAEM"/>
</dbReference>
<dbReference type="Pfam" id="PF01077">
    <property type="entry name" value="NIR_SIR"/>
    <property type="match status" value="2"/>
</dbReference>
<keyword evidence="4" id="KW-0479">Metal-binding</keyword>
<feature type="domain" description="Nitrite/sulphite reductase 4Fe-4S" evidence="8">
    <location>
        <begin position="460"/>
        <end position="590"/>
    </location>
</feature>
<evidence type="ECO:0000256" key="7">
    <source>
        <dbReference type="ARBA" id="ARBA00023014"/>
    </source>
</evidence>
<dbReference type="PANTHER" id="PTHR32439">
    <property type="entry name" value="FERREDOXIN--NITRITE REDUCTASE, CHLOROPLASTIC"/>
    <property type="match status" value="1"/>
</dbReference>
<comment type="similarity">
    <text evidence="1">Belongs to the nitrite and sulfite reductase 4Fe-4S domain family.</text>
</comment>
<evidence type="ECO:0000256" key="3">
    <source>
        <dbReference type="ARBA" id="ARBA00022617"/>
    </source>
</evidence>
<dbReference type="PANTHER" id="PTHR32439:SF0">
    <property type="entry name" value="FERREDOXIN--NITRITE REDUCTASE, CHLOROPLASTIC"/>
    <property type="match status" value="1"/>
</dbReference>
<reference evidence="10" key="1">
    <citation type="submission" date="2009-10" db="EMBL/GenBank/DDBJ databases">
        <title>Diversity of trophic interactions inside an arsenic-rich microbial ecosystem.</title>
        <authorList>
            <person name="Bertin P.N."/>
            <person name="Heinrich-Salmeron A."/>
            <person name="Pelletier E."/>
            <person name="Goulhen-Chollet F."/>
            <person name="Arsene-Ploetze F."/>
            <person name="Gallien S."/>
            <person name="Calteau A."/>
            <person name="Vallenet D."/>
            <person name="Casiot C."/>
            <person name="Chane-Woon-Ming B."/>
            <person name="Giloteaux L."/>
            <person name="Barakat M."/>
            <person name="Bonnefoy V."/>
            <person name="Bruneel O."/>
            <person name="Chandler M."/>
            <person name="Cleiss J."/>
            <person name="Duran R."/>
            <person name="Elbaz-Poulichet F."/>
            <person name="Fonknechten N."/>
            <person name="Lauga B."/>
            <person name="Mornico D."/>
            <person name="Ortet P."/>
            <person name="Schaeffer C."/>
            <person name="Siguier P."/>
            <person name="Alexander Thil Smith A."/>
            <person name="Van Dorsselaer A."/>
            <person name="Weissenbach J."/>
            <person name="Medigue C."/>
            <person name="Le Paslier D."/>
        </authorList>
    </citation>
    <scope>NUCLEOTIDE SEQUENCE</scope>
</reference>
<keyword evidence="6" id="KW-0408">Iron</keyword>
<dbReference type="Gene3D" id="3.30.413.10">
    <property type="entry name" value="Sulfite Reductase Hemoprotein, domain 1"/>
    <property type="match status" value="2"/>
</dbReference>
<dbReference type="SUPFAM" id="SSF55124">
    <property type="entry name" value="Nitrite/Sulfite reductase N-terminal domain-like"/>
    <property type="match status" value="2"/>
</dbReference>
<dbReference type="InterPro" id="IPR005117">
    <property type="entry name" value="NiRdtase/SiRdtase_haem-b_fer"/>
</dbReference>
<dbReference type="GO" id="GO:0016491">
    <property type="term" value="F:oxidoreductase activity"/>
    <property type="evidence" value="ECO:0007669"/>
    <property type="project" value="UniProtKB-KW"/>
</dbReference>
<feature type="domain" description="Nitrite/sulphite reductase 4Fe-4S" evidence="8">
    <location>
        <begin position="198"/>
        <end position="353"/>
    </location>
</feature>
<gene>
    <name evidence="10" type="ORF">CARN6_2780</name>
</gene>
<dbReference type="GO" id="GO:0020037">
    <property type="term" value="F:heme binding"/>
    <property type="evidence" value="ECO:0007669"/>
    <property type="project" value="InterPro"/>
</dbReference>
<accession>E6QHF6</accession>
<dbReference type="NCBIfam" id="NF007126">
    <property type="entry name" value="PRK09567.1"/>
    <property type="match status" value="1"/>
</dbReference>